<gene>
    <name evidence="2" type="ORF">Nepgr_007925</name>
</gene>
<evidence type="ECO:0000313" key="3">
    <source>
        <dbReference type="Proteomes" id="UP001279734"/>
    </source>
</evidence>
<evidence type="ECO:0000313" key="2">
    <source>
        <dbReference type="EMBL" id="GMH06085.1"/>
    </source>
</evidence>
<feature type="region of interest" description="Disordered" evidence="1">
    <location>
        <begin position="1"/>
        <end position="23"/>
    </location>
</feature>
<name>A0AAD3S7S0_NEPGR</name>
<evidence type="ECO:0000256" key="1">
    <source>
        <dbReference type="SAM" id="MobiDB-lite"/>
    </source>
</evidence>
<proteinExistence type="predicted"/>
<dbReference type="EMBL" id="BSYO01000006">
    <property type="protein sequence ID" value="GMH06085.1"/>
    <property type="molecule type" value="Genomic_DNA"/>
</dbReference>
<keyword evidence="3" id="KW-1185">Reference proteome</keyword>
<protein>
    <submittedName>
        <fullName evidence="2">Uncharacterized protein</fullName>
    </submittedName>
</protein>
<organism evidence="2 3">
    <name type="scientific">Nepenthes gracilis</name>
    <name type="common">Slender pitcher plant</name>
    <dbReference type="NCBI Taxonomy" id="150966"/>
    <lineage>
        <taxon>Eukaryota</taxon>
        <taxon>Viridiplantae</taxon>
        <taxon>Streptophyta</taxon>
        <taxon>Embryophyta</taxon>
        <taxon>Tracheophyta</taxon>
        <taxon>Spermatophyta</taxon>
        <taxon>Magnoliopsida</taxon>
        <taxon>eudicotyledons</taxon>
        <taxon>Gunneridae</taxon>
        <taxon>Pentapetalae</taxon>
        <taxon>Caryophyllales</taxon>
        <taxon>Nepenthaceae</taxon>
        <taxon>Nepenthes</taxon>
    </lineage>
</organism>
<accession>A0AAD3S7S0</accession>
<reference evidence="2" key="1">
    <citation type="submission" date="2023-05" db="EMBL/GenBank/DDBJ databases">
        <title>Nepenthes gracilis genome sequencing.</title>
        <authorList>
            <person name="Fukushima K."/>
        </authorList>
    </citation>
    <scope>NUCLEOTIDE SEQUENCE</scope>
    <source>
        <strain evidence="2">SING2019-196</strain>
    </source>
</reference>
<comment type="caution">
    <text evidence="2">The sequence shown here is derived from an EMBL/GenBank/DDBJ whole genome shotgun (WGS) entry which is preliminary data.</text>
</comment>
<dbReference type="Proteomes" id="UP001279734">
    <property type="component" value="Unassembled WGS sequence"/>
</dbReference>
<dbReference type="AlphaFoldDB" id="A0AAD3S7S0"/>
<sequence length="166" mass="17564">MCNNSSKRSSSRKFGSKTDKEKLNRQLLLARKDLPTRQGAIPRNLTTGGALDERGCLSSKATLAADSSHLLKAENSGLDIENPDVNPEPIEVPSVEACISSGVDPEDLDVLELQCGPPVQQTCNATGSIPGTASENKPFEQNVSNSNVEILVNLEPGDDGHAVPST</sequence>